<comment type="caution">
    <text evidence="1">The sequence shown here is derived from an EMBL/GenBank/DDBJ whole genome shotgun (WGS) entry which is preliminary data.</text>
</comment>
<reference evidence="1" key="1">
    <citation type="journal article" date="2023" name="GigaByte">
        <title>Genome assembly of the bearded iris, Iris pallida Lam.</title>
        <authorList>
            <person name="Bruccoleri R.E."/>
            <person name="Oakeley E.J."/>
            <person name="Faust A.M.E."/>
            <person name="Altorfer M."/>
            <person name="Dessus-Babus S."/>
            <person name="Burckhardt D."/>
            <person name="Oertli M."/>
            <person name="Naumann U."/>
            <person name="Petersen F."/>
            <person name="Wong J."/>
        </authorList>
    </citation>
    <scope>NUCLEOTIDE SEQUENCE</scope>
    <source>
        <strain evidence="1">GSM-AAB239-AS_SAM_17_03QT</strain>
    </source>
</reference>
<dbReference type="Proteomes" id="UP001140949">
    <property type="component" value="Unassembled WGS sequence"/>
</dbReference>
<keyword evidence="2" id="KW-1185">Reference proteome</keyword>
<dbReference type="AlphaFoldDB" id="A0AAX6GRS7"/>
<accession>A0AAX6GRS7</accession>
<name>A0AAX6GRS7_IRIPA</name>
<dbReference type="EMBL" id="JANAVB010016867">
    <property type="protein sequence ID" value="KAJ6831242.1"/>
    <property type="molecule type" value="Genomic_DNA"/>
</dbReference>
<gene>
    <name evidence="1" type="ORF">M6B38_350070</name>
</gene>
<evidence type="ECO:0000313" key="1">
    <source>
        <dbReference type="EMBL" id="KAJ6831242.1"/>
    </source>
</evidence>
<organism evidence="1 2">
    <name type="scientific">Iris pallida</name>
    <name type="common">Sweet iris</name>
    <dbReference type="NCBI Taxonomy" id="29817"/>
    <lineage>
        <taxon>Eukaryota</taxon>
        <taxon>Viridiplantae</taxon>
        <taxon>Streptophyta</taxon>
        <taxon>Embryophyta</taxon>
        <taxon>Tracheophyta</taxon>
        <taxon>Spermatophyta</taxon>
        <taxon>Magnoliopsida</taxon>
        <taxon>Liliopsida</taxon>
        <taxon>Asparagales</taxon>
        <taxon>Iridaceae</taxon>
        <taxon>Iridoideae</taxon>
        <taxon>Irideae</taxon>
        <taxon>Iris</taxon>
    </lineage>
</organism>
<reference evidence="1" key="2">
    <citation type="submission" date="2023-04" db="EMBL/GenBank/DDBJ databases">
        <authorList>
            <person name="Bruccoleri R.E."/>
            <person name="Oakeley E.J."/>
            <person name="Faust A.-M."/>
            <person name="Dessus-Babus S."/>
            <person name="Altorfer M."/>
            <person name="Burckhardt D."/>
            <person name="Oertli M."/>
            <person name="Naumann U."/>
            <person name="Petersen F."/>
            <person name="Wong J."/>
        </authorList>
    </citation>
    <scope>NUCLEOTIDE SEQUENCE</scope>
    <source>
        <strain evidence="1">GSM-AAB239-AS_SAM_17_03QT</strain>
        <tissue evidence="1">Leaf</tissue>
    </source>
</reference>
<evidence type="ECO:0000313" key="2">
    <source>
        <dbReference type="Proteomes" id="UP001140949"/>
    </source>
</evidence>
<protein>
    <submittedName>
        <fullName evidence="1">Uncharacterized protein</fullName>
    </submittedName>
</protein>
<sequence>MIAGRFGCEGDQMWLPASVRRLAMGIALLVIAHGGGYCCGVVIREEGGVVIREEGDGCRWLLYGFHIL</sequence>
<proteinExistence type="predicted"/>